<evidence type="ECO:0000256" key="1">
    <source>
        <dbReference type="ARBA" id="ARBA00022723"/>
    </source>
</evidence>
<feature type="domain" description="F420-non-reducing hydrogenase iron-sulfur subunit D" evidence="5">
    <location>
        <begin position="11"/>
        <end position="133"/>
    </location>
</feature>
<keyword evidence="2" id="KW-0560">Oxidoreductase</keyword>
<dbReference type="EMBL" id="BARU01009173">
    <property type="protein sequence ID" value="GAH33561.1"/>
    <property type="molecule type" value="Genomic_DNA"/>
</dbReference>
<proteinExistence type="predicted"/>
<evidence type="ECO:0000259" key="5">
    <source>
        <dbReference type="Pfam" id="PF02662"/>
    </source>
</evidence>
<dbReference type="AlphaFoldDB" id="X1EJS8"/>
<dbReference type="GO" id="GO:0051536">
    <property type="term" value="F:iron-sulfur cluster binding"/>
    <property type="evidence" value="ECO:0007669"/>
    <property type="project" value="UniProtKB-KW"/>
</dbReference>
<name>X1EJS8_9ZZZZ</name>
<protein>
    <recommendedName>
        <fullName evidence="5">F420-non-reducing hydrogenase iron-sulfur subunit D domain-containing protein</fullName>
    </recommendedName>
</protein>
<accession>X1EJS8</accession>
<sequence length="141" mass="15727">MSEQVVFDPYILGIFCNWCSYAGADGAGTSRMQRPANLRIVRVMCGGRVDPQFVVNALMNGADGVLVSHCHPGDCHYIEGNLKTVRKMPMLHLYLKQFGINPKRAKYIYVSASEGIKLTEIMKEYSEEIKELGPNPIRGGF</sequence>
<dbReference type="GO" id="GO:0016491">
    <property type="term" value="F:oxidoreductase activity"/>
    <property type="evidence" value="ECO:0007669"/>
    <property type="project" value="UniProtKB-KW"/>
</dbReference>
<organism evidence="6">
    <name type="scientific">marine sediment metagenome</name>
    <dbReference type="NCBI Taxonomy" id="412755"/>
    <lineage>
        <taxon>unclassified sequences</taxon>
        <taxon>metagenomes</taxon>
        <taxon>ecological metagenomes</taxon>
    </lineage>
</organism>
<dbReference type="GO" id="GO:0046872">
    <property type="term" value="F:metal ion binding"/>
    <property type="evidence" value="ECO:0007669"/>
    <property type="project" value="UniProtKB-KW"/>
</dbReference>
<reference evidence="6" key="1">
    <citation type="journal article" date="2014" name="Front. Microbiol.">
        <title>High frequency of phylogenetically diverse reductive dehalogenase-homologous genes in deep subseafloor sedimentary metagenomes.</title>
        <authorList>
            <person name="Kawai M."/>
            <person name="Futagami T."/>
            <person name="Toyoda A."/>
            <person name="Takaki Y."/>
            <person name="Nishi S."/>
            <person name="Hori S."/>
            <person name="Arai W."/>
            <person name="Tsubouchi T."/>
            <person name="Morono Y."/>
            <person name="Uchiyama I."/>
            <person name="Ito T."/>
            <person name="Fujiyama A."/>
            <person name="Inagaki F."/>
            <person name="Takami H."/>
        </authorList>
    </citation>
    <scope>NUCLEOTIDE SEQUENCE</scope>
    <source>
        <strain evidence="6">Expedition CK06-06</strain>
    </source>
</reference>
<gene>
    <name evidence="6" type="ORF">S03H2_17749</name>
</gene>
<dbReference type="Pfam" id="PF02662">
    <property type="entry name" value="FlpD"/>
    <property type="match status" value="1"/>
</dbReference>
<keyword evidence="3" id="KW-0408">Iron</keyword>
<evidence type="ECO:0000256" key="2">
    <source>
        <dbReference type="ARBA" id="ARBA00023002"/>
    </source>
</evidence>
<comment type="caution">
    <text evidence="6">The sequence shown here is derived from an EMBL/GenBank/DDBJ whole genome shotgun (WGS) entry which is preliminary data.</text>
</comment>
<keyword evidence="4" id="KW-0411">Iron-sulfur</keyword>
<evidence type="ECO:0000256" key="4">
    <source>
        <dbReference type="ARBA" id="ARBA00023014"/>
    </source>
</evidence>
<keyword evidence="1" id="KW-0479">Metal-binding</keyword>
<evidence type="ECO:0000256" key="3">
    <source>
        <dbReference type="ARBA" id="ARBA00023004"/>
    </source>
</evidence>
<dbReference type="InterPro" id="IPR003813">
    <property type="entry name" value="MvhD/FlpD"/>
</dbReference>
<evidence type="ECO:0000313" key="6">
    <source>
        <dbReference type="EMBL" id="GAH33561.1"/>
    </source>
</evidence>